<evidence type="ECO:0000313" key="1">
    <source>
        <dbReference type="EMBL" id="AUX48998.1"/>
    </source>
</evidence>
<protein>
    <submittedName>
        <fullName evidence="1">Uncharacterized protein</fullName>
    </submittedName>
</protein>
<dbReference type="EMBL" id="CP012673">
    <property type="protein sequence ID" value="AUX48998.1"/>
    <property type="molecule type" value="Genomic_DNA"/>
</dbReference>
<proteinExistence type="predicted"/>
<sequence>MNTQERLRLLQDLERLAAGEAENVASPMERLFLPLPAHALALRPEIVVVRGGRGAGKSALFKLIGTLGGTDRLRRFFQDDRLPDASWVEAFAQSSRHPEVAVLDKFAAGADADALRAFWMAHLLLRIAEQLPEIATPPPPLREVWETHRTDPKTWVPTAQAHLGAVAQALDQAERALEQKKMTIFAAYDHLDRIGAFAPDVRRRYVGALLALWLSFANRYRAIRAKIFLREDLFDAGELGFPDASKLRARSVSIEWDVAALYRVVVRHMAEASDGLRRWLSRVRHGLILEDRGEFGWVPGPMDEGAQEAFATQVAGEVMGAGARKGYTYRWIPNHLQDAQRRIVPRSMLNLFGFAGREASKHPLTKGSRLVTPTDLGEALVATSRARVGEIKEEYELVLRLDSLRGAMVPLGQDEVLRRVGQPVVGEPAGIPTDGKMVFEELFRLGVLSLRPDGRIDVPDIYRSGFGILRKGGTARAR</sequence>
<dbReference type="AlphaFoldDB" id="A0A2L0FBL5"/>
<dbReference type="RefSeq" id="WP_104986775.1">
    <property type="nucleotide sequence ID" value="NZ_CP012673.1"/>
</dbReference>
<reference evidence="1 2" key="1">
    <citation type="submission" date="2015-09" db="EMBL/GenBank/DDBJ databases">
        <title>Sorangium comparison.</title>
        <authorList>
            <person name="Zaburannyi N."/>
            <person name="Bunk B."/>
            <person name="Overmann J."/>
            <person name="Mueller R."/>
        </authorList>
    </citation>
    <scope>NUCLEOTIDE SEQUENCE [LARGE SCALE GENOMIC DNA]</scope>
    <source>
        <strain evidence="1 2">So ce26</strain>
    </source>
</reference>
<gene>
    <name evidence="1" type="ORF">SOCE26_105430</name>
</gene>
<dbReference type="OrthoDB" id="8444549at2"/>
<dbReference type="Proteomes" id="UP000238348">
    <property type="component" value="Chromosome"/>
</dbReference>
<accession>A0A2L0FBL5</accession>
<name>A0A2L0FBL5_SORCE</name>
<organism evidence="1 2">
    <name type="scientific">Sorangium cellulosum</name>
    <name type="common">Polyangium cellulosum</name>
    <dbReference type="NCBI Taxonomy" id="56"/>
    <lineage>
        <taxon>Bacteria</taxon>
        <taxon>Pseudomonadati</taxon>
        <taxon>Myxococcota</taxon>
        <taxon>Polyangia</taxon>
        <taxon>Polyangiales</taxon>
        <taxon>Polyangiaceae</taxon>
        <taxon>Sorangium</taxon>
    </lineage>
</organism>
<evidence type="ECO:0000313" key="2">
    <source>
        <dbReference type="Proteomes" id="UP000238348"/>
    </source>
</evidence>